<dbReference type="CDD" id="cd10150">
    <property type="entry name" value="CobN_like"/>
    <property type="match status" value="1"/>
</dbReference>
<dbReference type="GO" id="GO:0015995">
    <property type="term" value="P:chlorophyll biosynthetic process"/>
    <property type="evidence" value="ECO:0007669"/>
    <property type="project" value="UniProtKB-KW"/>
</dbReference>
<gene>
    <name evidence="14" type="ORF">C2E21_1669</name>
</gene>
<feature type="region of interest" description="Disordered" evidence="11">
    <location>
        <begin position="324"/>
        <end position="360"/>
    </location>
</feature>
<accession>A0A2P6U127</accession>
<reference evidence="14 15" key="1">
    <citation type="journal article" date="2018" name="Plant J.">
        <title>Genome sequences of Chlorella sorokiniana UTEX 1602 and Micractinium conductrix SAG 241.80: implications to maltose excretion by a green alga.</title>
        <authorList>
            <person name="Arriola M.B."/>
            <person name="Velmurugan N."/>
            <person name="Zhang Y."/>
            <person name="Plunkett M.H."/>
            <person name="Hondzo H."/>
            <person name="Barney B.M."/>
        </authorList>
    </citation>
    <scope>NUCLEOTIDE SEQUENCE [LARGE SCALE GENOMIC DNA]</scope>
    <source>
        <strain evidence="15">UTEX 1602</strain>
    </source>
</reference>
<dbReference type="PANTHER" id="PTHR44119:SF1">
    <property type="entry name" value="MAGNESIUM-CHELATASE SUBUNIT CHLH, CHLOROPLASTIC"/>
    <property type="match status" value="1"/>
</dbReference>
<keyword evidence="5" id="KW-0547">Nucleotide-binding</keyword>
<evidence type="ECO:0000256" key="6">
    <source>
        <dbReference type="ARBA" id="ARBA00022840"/>
    </source>
</evidence>
<evidence type="ECO:0000256" key="4">
    <source>
        <dbReference type="ARBA" id="ARBA00022598"/>
    </source>
</evidence>
<dbReference type="GO" id="GO:0005524">
    <property type="term" value="F:ATP binding"/>
    <property type="evidence" value="ECO:0007669"/>
    <property type="project" value="UniProtKB-KW"/>
</dbReference>
<feature type="compositionally biased region" description="Low complexity" evidence="11">
    <location>
        <begin position="446"/>
        <end position="466"/>
    </location>
</feature>
<dbReference type="InterPro" id="IPR003672">
    <property type="entry name" value="CobN/Mg_chltase"/>
</dbReference>
<proteinExistence type="inferred from homology"/>
<dbReference type="EMBL" id="LHPG02000003">
    <property type="protein sequence ID" value="PRW60019.1"/>
    <property type="molecule type" value="Genomic_DNA"/>
</dbReference>
<dbReference type="GO" id="GO:0015979">
    <property type="term" value="P:photosynthesis"/>
    <property type="evidence" value="ECO:0007669"/>
    <property type="project" value="UniProtKB-KW"/>
</dbReference>
<dbReference type="InterPro" id="IPR007747">
    <property type="entry name" value="Menin"/>
</dbReference>
<evidence type="ECO:0000256" key="11">
    <source>
        <dbReference type="SAM" id="MobiDB-lite"/>
    </source>
</evidence>
<evidence type="ECO:0000256" key="10">
    <source>
        <dbReference type="SAM" id="Coils"/>
    </source>
</evidence>
<feature type="compositionally biased region" description="Gly residues" evidence="11">
    <location>
        <begin position="621"/>
        <end position="631"/>
    </location>
</feature>
<keyword evidence="6" id="KW-0067">ATP-binding</keyword>
<evidence type="ECO:0000313" key="15">
    <source>
        <dbReference type="Proteomes" id="UP000239899"/>
    </source>
</evidence>
<keyword evidence="15" id="KW-1185">Reference proteome</keyword>
<dbReference type="Proteomes" id="UP000239899">
    <property type="component" value="Unassembled WGS sequence"/>
</dbReference>
<comment type="caution">
    <text evidence="14">The sequence shown here is derived from an EMBL/GenBank/DDBJ whole genome shotgun (WGS) entry which is preliminary data.</text>
</comment>
<dbReference type="Pfam" id="PF11965">
    <property type="entry name" value="DUF3479"/>
    <property type="match status" value="1"/>
</dbReference>
<keyword evidence="7" id="KW-0149">Chlorophyll biosynthesis</keyword>
<feature type="compositionally biased region" description="Low complexity" evidence="11">
    <location>
        <begin position="418"/>
        <end position="431"/>
    </location>
</feature>
<feature type="compositionally biased region" description="Low complexity" evidence="11">
    <location>
        <begin position="331"/>
        <end position="353"/>
    </location>
</feature>
<evidence type="ECO:0000256" key="7">
    <source>
        <dbReference type="ARBA" id="ARBA00023171"/>
    </source>
</evidence>
<name>A0A2P6U127_CHLSO</name>
<dbReference type="OrthoDB" id="10252009at2759"/>
<feature type="domain" description="Magnesium chelatase subunit H N-terminal" evidence="13">
    <location>
        <begin position="1128"/>
        <end position="1286"/>
    </location>
</feature>
<protein>
    <recommendedName>
        <fullName evidence="2">magnesium chelatase</fullName>
        <ecNumber evidence="2">6.6.1.1</ecNumber>
    </recommendedName>
</protein>
<comment type="similarity">
    <text evidence="1">Belongs to the Mg-chelatase subunit H family.</text>
</comment>
<keyword evidence="4" id="KW-0436">Ligase</keyword>
<dbReference type="GO" id="GO:0016851">
    <property type="term" value="F:magnesium chelatase activity"/>
    <property type="evidence" value="ECO:0007669"/>
    <property type="project" value="UniProtKB-EC"/>
</dbReference>
<dbReference type="Pfam" id="PF05053">
    <property type="entry name" value="Menin"/>
    <property type="match status" value="1"/>
</dbReference>
<keyword evidence="10" id="KW-0175">Coiled coil</keyword>
<evidence type="ECO:0000256" key="3">
    <source>
        <dbReference type="ARBA" id="ARBA00022531"/>
    </source>
</evidence>
<dbReference type="Pfam" id="PF02514">
    <property type="entry name" value="CobN-Mg_chel"/>
    <property type="match status" value="1"/>
</dbReference>
<evidence type="ECO:0000259" key="12">
    <source>
        <dbReference type="Pfam" id="PF02514"/>
    </source>
</evidence>
<evidence type="ECO:0000256" key="5">
    <source>
        <dbReference type="ARBA" id="ARBA00022741"/>
    </source>
</evidence>
<evidence type="ECO:0000256" key="8">
    <source>
        <dbReference type="ARBA" id="ARBA00023444"/>
    </source>
</evidence>
<feature type="region of interest" description="Disordered" evidence="11">
    <location>
        <begin position="1983"/>
        <end position="2002"/>
    </location>
</feature>
<feature type="region of interest" description="Disordered" evidence="11">
    <location>
        <begin position="418"/>
        <end position="470"/>
    </location>
</feature>
<evidence type="ECO:0000256" key="9">
    <source>
        <dbReference type="ARBA" id="ARBA00048693"/>
    </source>
</evidence>
<keyword evidence="3" id="KW-0602">Photosynthesis</keyword>
<organism evidence="14 15">
    <name type="scientific">Chlorella sorokiniana</name>
    <name type="common">Freshwater green alga</name>
    <dbReference type="NCBI Taxonomy" id="3076"/>
    <lineage>
        <taxon>Eukaryota</taxon>
        <taxon>Viridiplantae</taxon>
        <taxon>Chlorophyta</taxon>
        <taxon>core chlorophytes</taxon>
        <taxon>Trebouxiophyceae</taxon>
        <taxon>Chlorellales</taxon>
        <taxon>Chlorellaceae</taxon>
        <taxon>Chlorella clade</taxon>
        <taxon>Chlorella</taxon>
    </lineage>
</organism>
<evidence type="ECO:0000256" key="2">
    <source>
        <dbReference type="ARBA" id="ARBA00012825"/>
    </source>
</evidence>
<feature type="region of interest" description="Disordered" evidence="11">
    <location>
        <begin position="620"/>
        <end position="639"/>
    </location>
</feature>
<dbReference type="STRING" id="3076.A0A2P6U127"/>
<feature type="domain" description="CobN/magnesium chelatase" evidence="12">
    <location>
        <begin position="1289"/>
        <end position="2427"/>
    </location>
</feature>
<dbReference type="PANTHER" id="PTHR44119">
    <property type="entry name" value="MAGNESIUM-CHELATASE SUBUNIT CHLH, CHLOROPLASTIC"/>
    <property type="match status" value="1"/>
</dbReference>
<dbReference type="InterPro" id="IPR022571">
    <property type="entry name" value="Mg_chelatase_H_N"/>
</dbReference>
<comment type="catalytic activity">
    <reaction evidence="9">
        <text>protoporphyrin IX + Mg(2+) + ATP + H2O = Mg-protoporphyrin IX + ADP + phosphate + 3 H(+)</text>
        <dbReference type="Rhea" id="RHEA:13961"/>
        <dbReference type="ChEBI" id="CHEBI:15377"/>
        <dbReference type="ChEBI" id="CHEBI:15378"/>
        <dbReference type="ChEBI" id="CHEBI:18420"/>
        <dbReference type="ChEBI" id="CHEBI:30616"/>
        <dbReference type="ChEBI" id="CHEBI:43474"/>
        <dbReference type="ChEBI" id="CHEBI:57306"/>
        <dbReference type="ChEBI" id="CHEBI:60492"/>
        <dbReference type="ChEBI" id="CHEBI:456216"/>
        <dbReference type="EC" id="6.6.1.1"/>
    </reaction>
</comment>
<evidence type="ECO:0000313" key="14">
    <source>
        <dbReference type="EMBL" id="PRW60019.1"/>
    </source>
</evidence>
<comment type="pathway">
    <text evidence="8">Porphyrin-containing compound metabolism.</text>
</comment>
<feature type="compositionally biased region" description="Low complexity" evidence="11">
    <location>
        <begin position="1985"/>
        <end position="1997"/>
    </location>
</feature>
<sequence>MEDANREPCLAYLEALLEMELAADLGSSSVERLSIALGVVELALTPRDQSKAVWPADLQAAVESLAAAFDGFVAGLASSPALAGAPSAAAKVKPVADAVWAKLQKGYSKDLQHAQHVFNFAAALNGGVPGVKRQLDCAGVVTTVYSICQALSQRYPQHADLAAVRMQVSEDHCWLQLGDGQRETTVEVTTDTAAKRGLPVTPDAWNGWLYTGGHAVLCSPHQALAALVTSINPSVSGGKKGVDSEELQLAQKRLLEVLLRRQPGALYPAALCALADLLEVWSQDELDAARDRGDAAAVAALLRRRPGDAQDLFKQAIRLAEGGGASDEPARAAAAASQQQQTNGTGQQAAAEGDLSQPANGSSLAAASAIKNGAAASSSKSSCGRQWYVYSYLSAFLARRAEFLASCADAGLAAEAGKQQEGEQQQQQAGQAPPPQDNEQSAEQLEGQQPVADQQQQAQQQPAQQEGEQHPYWQQAEATYAEALQWAAKGGAVLAAYRFQPATDEQLFKDIEGVLEEVFKDGLTALAKHQPGGQLHQPQLFASLLRLWDGVCGLYAGKAKPQAWVALLLQLAKLFTAEARGAAADSVAAELASGPMQRVQRLWRDLAPLATIRQQFETADVGGGSADGGSAPGERAAKRRRGNANLTGLHLSFATAAAFKTPISPFIRLSFQDCIIARNQLLLFGAAAAQLNLAIDVQVSNSKIIDNMLVAAAAASVGGSASASLSMINSDVSGNMVAAAGALAISTSASASATGTGGSARNNAIMAAGLVATGGQASARADFGTVDGSDNEAKLAGLPFVNQPLVTSILQTVMDTVFIDSSGLSASLANVQSQLCTSMAPGGSIEQWASSVVDLSGVLRVASNLLCSAGSSIRLSDIPSMIDGTASPGAMGTLQAMKTLATVAASPIPTFSAPARRARASSVTGTAEAQPQLLSEAEKFVLEMAEAEAAAAPPAAAAGQPAQLQGQLAALRSQVAELSTKIDALYSTVLVGVMLPAAAEGDEEGAAAAAALAAELAAVLPDPATLTEARFGELGRSSPKLVAALLQAKERGDPQGWLAFQTEVSALKLQRTRVEREADDLQAVLDAALQRERLAGAPDEYADAVGAWDAAEGAAAAGNGVAAKQSMKVVLITGFESFNVDLYKKAAVALARACPGISLRVFSDRDLGPRRAEVESALAGADVFFGSLLFDFDQVEWLKARVERIPVRFCFESSLELMESTQVGGFKMAPGGKSKGPPPAVKKVLSLFGSGREEDKMVGYLSFLKIGPKLLKFLPGQKVRDLRTWLTTYAYWNQGGLDNVVSMFLYVAKECFGLATADVQPGEVIETPATGCLHPTYRGYFSSPAEYMRWYEREGPVRDPKAPTVGVLLYRKHVITEQPYIAQLIETMEAEGLRPLPIFINGVEAHTVVRDQLTTAHEQELLRQGGKTSPTLSRDAVLVDAVVNTVGFPLVGGPAGTMEGGRQSEIAKAILSTKNVPYVVAAPLLIQDMASWVRDGIGGLQSVVLYSLPELDGAIDTVPLGGLVGDNIYLVPERVKRLASRLHKWVALRRTPPQERKLAVLVYGFPPGVGATGTAALLNVPKSLEHVLATLQKEGYNLGDLPGEAGSLEGLGEAIVTALKMQDDQRAIAEGAAGVLKRGAGPAETFGAQPMAVEIEPKRLKEMLTYPESWGPNEWGPIPFLPDNDILVQRLERQWGELGKYQGISTSARGGCVISGIQLGNVFIGVQPLLGVEGDPMRLLFERDLTPHPQYAAFYRWMQQEFQANAVLHFGMHGTVEWLPGVQLGNTGFSWSDILLGDLPNVYIYACNNPSESIIAKRRGYGTIVSYNVPPYGRAGLYKQLAELKALIAEYRDQPAGGGEALKGPILELLASAGLQEDCPFDPEAAEQRTLGAEDAEGISEEAFGEYASRVYQYLQVVENRIFSEGLHVLGQPPPPDQAAQYLAAYFGEDLPAEAVDVVAAAPPGEGMEELRARLDRIYRQPAASTSGSMDGGSSRSGDPDPAKLEEALRIRDLLGRNTEELRSVARALNGEYILPEAGGDLLRDGAGVLPTGRNIHAMDPYRMPSLSAMDRGAKAGEAILKAHREANDGAWPETVAVNLWGLDSIKTKGEAVAIVLHMVGARPVKEGTGRIARFELVPLEEMGGRPRVDVLCNMSGIFRDSFQNVVELLDDCFQRAADADEPLELNFIRKHALAMKAQGLSNPAARLFSNPAGDYGSMVNERVGASNWEDGDELGNTWVSRNAFSYGRGGERGTARPEVLQELLKTTDRVVQEIDSVEYGLTDIQEYYANTGALKRAAQVARPGAKVGCTIIEAFSKEVKPRELEEVLRLEYRSKLLNPKWAEAMAAQGSGGAFEISQRMTAMVGWGATTDFREDWTWDQAAETYALDPEMAAKLRKANPQAFGNVLRRMLEAAGRGMWNADPQTLEQLQQMYAEMDDELEGVKRS</sequence>
<dbReference type="EC" id="6.6.1.1" evidence="2"/>
<feature type="coiled-coil region" evidence="10">
    <location>
        <begin position="1064"/>
        <end position="1091"/>
    </location>
</feature>
<evidence type="ECO:0000256" key="1">
    <source>
        <dbReference type="ARBA" id="ARBA00010851"/>
    </source>
</evidence>
<dbReference type="GO" id="GO:0005634">
    <property type="term" value="C:nucleus"/>
    <property type="evidence" value="ECO:0007669"/>
    <property type="project" value="InterPro"/>
</dbReference>
<evidence type="ECO:0000259" key="13">
    <source>
        <dbReference type="Pfam" id="PF11965"/>
    </source>
</evidence>